<name>A0A976N0W1_9VIRU</name>
<organism evidence="1">
    <name type="scientific">Sigmofec virus UA08Rod_6926</name>
    <dbReference type="NCBI Taxonomy" id="2929241"/>
    <lineage>
        <taxon>Viruses</taxon>
        <taxon>Monodnaviria</taxon>
        <taxon>Sangervirae</taxon>
        <taxon>Phixviricota</taxon>
        <taxon>Malgrandaviricetes</taxon>
        <taxon>Petitvirales</taxon>
        <taxon>Microviridae</taxon>
    </lineage>
</organism>
<reference evidence="1" key="1">
    <citation type="submission" date="2022-02" db="EMBL/GenBank/DDBJ databases">
        <title>Towards deciphering the DNA virus diversity associated with rodent species in the families Cricetidae and Heteromyidae.</title>
        <authorList>
            <person name="Lund M."/>
            <person name="Larsen B.B."/>
            <person name="Gryseels S."/>
            <person name="Kraberger S."/>
            <person name="Rowsey D.M."/>
            <person name="Steger L."/>
            <person name="Yule K.M."/>
            <person name="Upham N.S."/>
            <person name="Worobey M."/>
            <person name="Van Doorslaer K."/>
            <person name="Varsani A."/>
        </authorList>
    </citation>
    <scope>NUCLEOTIDE SEQUENCE</scope>
    <source>
        <strain evidence="1">UA08Rod_6926</strain>
    </source>
</reference>
<accession>A0A976N0W1</accession>
<evidence type="ECO:0000313" key="1">
    <source>
        <dbReference type="EMBL" id="UPW40791.1"/>
    </source>
</evidence>
<protein>
    <submittedName>
        <fullName evidence="1">Uncharacterized protein</fullName>
    </submittedName>
</protein>
<proteinExistence type="predicted"/>
<sequence length="109" mass="12541">MPRFRTAYNHEPSQGEVIEGKSLTVPDRSLTLREIFDRFARGQPLDNIQRNVEYQDVDDDMSDWSVDPTTVPGVDIVDLENFSRENKKLIKELEDKIKNDTGESVTEAK</sequence>
<dbReference type="EMBL" id="OM869498">
    <property type="protein sequence ID" value="UPW40791.1"/>
    <property type="molecule type" value="Genomic_DNA"/>
</dbReference>